<dbReference type="GO" id="GO:0046872">
    <property type="term" value="F:metal ion binding"/>
    <property type="evidence" value="ECO:0007669"/>
    <property type="project" value="InterPro"/>
</dbReference>
<feature type="domain" description="Peptidase M16 C-terminal" evidence="1">
    <location>
        <begin position="185"/>
        <end position="357"/>
    </location>
</feature>
<sequence length="423" mass="48389">MILDRTVAPEFQIPEQVNFPSPIKKTLQNGVSLYFMATPEIGAVKLEINADSNRVTGIVEKKLVSYFTLHLLMEGTKSKSSADLDTFFDTYASEVEVISNFEHNGLGLLTTKKHFNTVLPVFRELMTEAIFPEKELAKRKSQKALSISIQREQNGNRASHLFRQELFGEEHPFGQISDEQDVEAISREDLVSFYSEKLWVNPEVFLAGNLSEEEVEKVCEILGDLPTISFESKNPDFVNLPKPRLEERKESALQSSLRVGCHLIPKNHPDYFGLWVFNVFLGGYFGSRLIKNIREDKGHTYGIYSSIGSLKNADYWVVMADVIKEHTETVIDEIYHEVKRLQEEPIPIEEIEIVRNYLIGNLLSNFSSSFDLISRFKSIHQAGLDFGFYEKQLEYIKTFKPEDIQAIGKKYLLKENMVEVIVG</sequence>
<evidence type="ECO:0000259" key="1">
    <source>
        <dbReference type="Pfam" id="PF05193"/>
    </source>
</evidence>
<reference evidence="2 3" key="1">
    <citation type="submission" date="2018-03" db="EMBL/GenBank/DDBJ databases">
        <title>Genomic Encyclopedia of Archaeal and Bacterial Type Strains, Phase II (KMG-II): from individual species to whole genera.</title>
        <authorList>
            <person name="Goeker M."/>
        </authorList>
    </citation>
    <scope>NUCLEOTIDE SEQUENCE [LARGE SCALE GENOMIC DNA]</scope>
    <source>
        <strain evidence="2 3">DSM 27929</strain>
    </source>
</reference>
<accession>A0A2T0WMH5</accession>
<dbReference type="InterPro" id="IPR011249">
    <property type="entry name" value="Metalloenz_LuxS/M16"/>
</dbReference>
<dbReference type="InterPro" id="IPR007863">
    <property type="entry name" value="Peptidase_M16_C"/>
</dbReference>
<gene>
    <name evidence="2" type="ORF">CLW00_10519</name>
</gene>
<dbReference type="Proteomes" id="UP000238157">
    <property type="component" value="Unassembled WGS sequence"/>
</dbReference>
<organism evidence="2 3">
    <name type="scientific">Mongoliibacter ruber</name>
    <dbReference type="NCBI Taxonomy" id="1750599"/>
    <lineage>
        <taxon>Bacteria</taxon>
        <taxon>Pseudomonadati</taxon>
        <taxon>Bacteroidota</taxon>
        <taxon>Cytophagia</taxon>
        <taxon>Cytophagales</taxon>
        <taxon>Cyclobacteriaceae</taxon>
        <taxon>Mongoliibacter</taxon>
    </lineage>
</organism>
<dbReference type="AlphaFoldDB" id="A0A2T0WMH5"/>
<dbReference type="RefSeq" id="WP_106133401.1">
    <property type="nucleotide sequence ID" value="NZ_PVTR01000005.1"/>
</dbReference>
<dbReference type="SUPFAM" id="SSF63411">
    <property type="entry name" value="LuxS/MPP-like metallohydrolase"/>
    <property type="match status" value="2"/>
</dbReference>
<protein>
    <submittedName>
        <fullName evidence="2">Putative Zn-dependent peptidase</fullName>
    </submittedName>
</protein>
<name>A0A2T0WMH5_9BACT</name>
<proteinExistence type="predicted"/>
<dbReference type="OrthoDB" id="9811314at2"/>
<keyword evidence="3" id="KW-1185">Reference proteome</keyword>
<evidence type="ECO:0000313" key="2">
    <source>
        <dbReference type="EMBL" id="PRY87899.1"/>
    </source>
</evidence>
<dbReference type="EMBL" id="PVTR01000005">
    <property type="protein sequence ID" value="PRY87899.1"/>
    <property type="molecule type" value="Genomic_DNA"/>
</dbReference>
<comment type="caution">
    <text evidence="2">The sequence shown here is derived from an EMBL/GenBank/DDBJ whole genome shotgun (WGS) entry which is preliminary data.</text>
</comment>
<dbReference type="PANTHER" id="PTHR11851">
    <property type="entry name" value="METALLOPROTEASE"/>
    <property type="match status" value="1"/>
</dbReference>
<dbReference type="PANTHER" id="PTHR11851:SF224">
    <property type="entry name" value="PROCESSING PROTEASE"/>
    <property type="match status" value="1"/>
</dbReference>
<evidence type="ECO:0000313" key="3">
    <source>
        <dbReference type="Proteomes" id="UP000238157"/>
    </source>
</evidence>
<dbReference type="Gene3D" id="3.30.830.10">
    <property type="entry name" value="Metalloenzyme, LuxS/M16 peptidase-like"/>
    <property type="match status" value="2"/>
</dbReference>
<dbReference type="InterPro" id="IPR050361">
    <property type="entry name" value="MPP/UQCRC_Complex"/>
</dbReference>
<dbReference type="Pfam" id="PF05193">
    <property type="entry name" value="Peptidase_M16_C"/>
    <property type="match status" value="1"/>
</dbReference>